<evidence type="ECO:0000313" key="2">
    <source>
        <dbReference type="EMBL" id="ANW98229.1"/>
    </source>
</evidence>
<keyword evidence="1" id="KW-0175">Coiled coil</keyword>
<evidence type="ECO:0000256" key="1">
    <source>
        <dbReference type="SAM" id="Coils"/>
    </source>
</evidence>
<feature type="coiled-coil region" evidence="1">
    <location>
        <begin position="76"/>
        <end position="110"/>
    </location>
</feature>
<name>A0A1B1YBW8_THEST</name>
<dbReference type="EMBL" id="CP014672">
    <property type="protein sequence ID" value="ANW98229.1"/>
    <property type="molecule type" value="Genomic_DNA"/>
</dbReference>
<reference evidence="2 3" key="1">
    <citation type="submission" date="2016-02" db="EMBL/GenBank/DDBJ databases">
        <title>Comparison of Clostridium stercorarium subspecies using comparative genomics and transcriptomics.</title>
        <authorList>
            <person name="Schellenberg J."/>
            <person name="Thallinger G."/>
            <person name="Levin D.B."/>
            <person name="Zhang X."/>
            <person name="Alvare G."/>
            <person name="Fristensky B."/>
            <person name="Sparling R."/>
        </authorList>
    </citation>
    <scope>NUCLEOTIDE SEQUENCE [LARGE SCALE GENOMIC DNA]</scope>
    <source>
        <strain evidence="2 3">DSM 2910</strain>
    </source>
</reference>
<protein>
    <submittedName>
        <fullName evidence="2">Uncharacterized protein</fullName>
    </submittedName>
</protein>
<accession>A0A1B1YBW8</accession>
<dbReference type="OrthoDB" id="2101647at2"/>
<sequence length="117" mass="13871">MARNNNAQVTTEKEVREMKVEFVVSTDKKEVDPKLEELRKRRDTYKGNLAYAIAQQDKYSKDYTEALNRGADQLTLDRLELKLREADLRITFYKEKLAKVEEEIIRYKLERKKEAVA</sequence>
<dbReference type="AlphaFoldDB" id="A0A1B1YBW8"/>
<evidence type="ECO:0000313" key="3">
    <source>
        <dbReference type="Proteomes" id="UP000092971"/>
    </source>
</evidence>
<gene>
    <name evidence="2" type="ORF">CSTERTH_03835</name>
</gene>
<proteinExistence type="predicted"/>
<dbReference type="RefSeq" id="WP_054632695.1">
    <property type="nucleotide sequence ID" value="NZ_CP014672.1"/>
</dbReference>
<dbReference type="Proteomes" id="UP000092971">
    <property type="component" value="Chromosome"/>
</dbReference>
<organism evidence="2 3">
    <name type="scientific">Thermoclostridium stercorarium subsp. thermolacticum DSM 2910</name>
    <dbReference type="NCBI Taxonomy" id="1121336"/>
    <lineage>
        <taxon>Bacteria</taxon>
        <taxon>Bacillati</taxon>
        <taxon>Bacillota</taxon>
        <taxon>Clostridia</taxon>
        <taxon>Eubacteriales</taxon>
        <taxon>Oscillospiraceae</taxon>
        <taxon>Thermoclostridium</taxon>
    </lineage>
</organism>